<keyword evidence="1" id="KW-0812">Transmembrane</keyword>
<dbReference type="RefSeq" id="WP_169535913.1">
    <property type="nucleotide sequence ID" value="NZ_JABBZE010000019.1"/>
</dbReference>
<protein>
    <submittedName>
        <fullName evidence="2">Uncharacterized protein</fullName>
    </submittedName>
</protein>
<comment type="caution">
    <text evidence="2">The sequence shown here is derived from an EMBL/GenBank/DDBJ whole genome shotgun (WGS) entry which is preliminary data.</text>
</comment>
<keyword evidence="1" id="KW-1133">Transmembrane helix</keyword>
<proteinExistence type="predicted"/>
<reference evidence="2 3" key="1">
    <citation type="submission" date="2020-04" db="EMBL/GenBank/DDBJ databases">
        <title>Achromobacter ruhlandii genome sequencing and assembly.</title>
        <authorList>
            <person name="Martins R.C.R."/>
            <person name="Perdigao-Neto L.V."/>
            <person name="Levin A.S.S."/>
            <person name="Costa S.F."/>
        </authorList>
    </citation>
    <scope>NUCLEOTIDE SEQUENCE [LARGE SCALE GENOMIC DNA]</scope>
    <source>
        <strain evidence="2 3">9035ralo</strain>
    </source>
</reference>
<gene>
    <name evidence="2" type="ORF">HGQ98_04060</name>
</gene>
<evidence type="ECO:0000256" key="1">
    <source>
        <dbReference type="SAM" id="Phobius"/>
    </source>
</evidence>
<organism evidence="2 3">
    <name type="scientific">Achromobacter ruhlandii</name>
    <dbReference type="NCBI Taxonomy" id="72557"/>
    <lineage>
        <taxon>Bacteria</taxon>
        <taxon>Pseudomonadati</taxon>
        <taxon>Pseudomonadota</taxon>
        <taxon>Betaproteobacteria</taxon>
        <taxon>Burkholderiales</taxon>
        <taxon>Alcaligenaceae</taxon>
        <taxon>Achromobacter</taxon>
    </lineage>
</organism>
<dbReference type="Proteomes" id="UP000542405">
    <property type="component" value="Unassembled WGS sequence"/>
</dbReference>
<keyword evidence="1" id="KW-0472">Membrane</keyword>
<dbReference type="AlphaFoldDB" id="A0A848NHC9"/>
<dbReference type="EMBL" id="JABBZE010000019">
    <property type="protein sequence ID" value="NMU89055.1"/>
    <property type="molecule type" value="Genomic_DNA"/>
</dbReference>
<name>A0A848NHC9_9BURK</name>
<evidence type="ECO:0000313" key="2">
    <source>
        <dbReference type="EMBL" id="NMU89055.1"/>
    </source>
</evidence>
<sequence length="201" mass="21661">MQEIQQIAVTAMPPSSVWEIWAAGMKMWLDVLTAFGTVGAVAVALWISLRDGRERKRVQRSNALVTGWLVAPELGELKTTFLYLRQFLNQIRAETAIGQPISDGMRSLLAYAASRMQLTSSGARLAYLADLESDTGAAIAALVGQVPKIQSSVQQIAFHPGPLTNSDLGVITKLLEGCNLIESYLAAVNFDSLEPGANRSG</sequence>
<feature type="transmembrane region" description="Helical" evidence="1">
    <location>
        <begin position="27"/>
        <end position="49"/>
    </location>
</feature>
<evidence type="ECO:0000313" key="3">
    <source>
        <dbReference type="Proteomes" id="UP000542405"/>
    </source>
</evidence>
<accession>A0A848NHC9</accession>